<feature type="domain" description="EAL" evidence="11">
    <location>
        <begin position="265"/>
        <end position="517"/>
    </location>
</feature>
<evidence type="ECO:0000256" key="4">
    <source>
        <dbReference type="ARBA" id="ARBA00022636"/>
    </source>
</evidence>
<dbReference type="CDD" id="cd01948">
    <property type="entry name" value="EAL"/>
    <property type="match status" value="1"/>
</dbReference>
<dbReference type="PANTHER" id="PTHR33121:SF81">
    <property type="entry name" value="CYCLIC DI-GMP PHOSPHODIESTERASE PDEB-RELATED"/>
    <property type="match status" value="1"/>
</dbReference>
<sequence length="526" mass="59058">MPLIKRKRDHARSLIVLAGLLPLLLGLLFTAIDARKTVKEQQVNTAATLLSQAEKISDNAWSMIASLRQYDDQSCDQVENTLRINGTLHPYFRGIGRLESDMVSCSSAYGNKPATLEAMIGTTPPVTGKDRWSLSLTGSYSVPDRPAVIFVRQISADKALWVMVEGQYLIDFMSALGSTHEYRITMRFNNGAPIVSGNREMPGNHWLLPQIYKAASSRYPISVTLIAPSAERVKTWAQLLFVFMPMAAIFSVLFMILTTSWLRRRFSWGDEMRRAIRSRQFSVHYQPTYSCTLQRCSGAEALLRWTLPNGDSVRPDTFITAAEAEGMIIPVTHHLMDLIVEDTQHWKPNPGFHLAINVAAEHLQHPDFVNDMLNFAKRMAKTEFNITLELTERSLIKEGNVVATKLAQLRQAGMKVAIDDFGTGHCSLSYLQTFALDYLKIDQGFINAIESLEGETPVLDAIISLSHKLKLQVLGEGVETALQFRYLQQHGVTFVQGYFYARPMDNTATIAWMAQYGHLPVEVDNP</sequence>
<evidence type="ECO:0000256" key="5">
    <source>
        <dbReference type="ARBA" id="ARBA00022692"/>
    </source>
</evidence>
<evidence type="ECO:0000313" key="13">
    <source>
        <dbReference type="Proteomes" id="UP000245981"/>
    </source>
</evidence>
<evidence type="ECO:0000256" key="1">
    <source>
        <dbReference type="ARBA" id="ARBA00004651"/>
    </source>
</evidence>
<comment type="caution">
    <text evidence="12">The sequence shown here is derived from an EMBL/GenBank/DDBJ whole genome shotgun (WGS) entry which is preliminary data.</text>
</comment>
<evidence type="ECO:0000256" key="2">
    <source>
        <dbReference type="ARBA" id="ARBA00012282"/>
    </source>
</evidence>
<dbReference type="SUPFAM" id="SSF141868">
    <property type="entry name" value="EAL domain-like"/>
    <property type="match status" value="1"/>
</dbReference>
<evidence type="ECO:0000256" key="8">
    <source>
        <dbReference type="ARBA" id="ARBA00023136"/>
    </source>
</evidence>
<dbReference type="EC" id="3.1.4.52" evidence="2"/>
<evidence type="ECO:0000256" key="9">
    <source>
        <dbReference type="ARBA" id="ARBA00034290"/>
    </source>
</evidence>
<keyword evidence="5 10" id="KW-0812">Transmembrane</keyword>
<dbReference type="GO" id="GO:0005886">
    <property type="term" value="C:plasma membrane"/>
    <property type="evidence" value="ECO:0007669"/>
    <property type="project" value="UniProtKB-SubCell"/>
</dbReference>
<accession>A0A2V2BH11</accession>
<dbReference type="InterPro" id="IPR024744">
    <property type="entry name" value="CSS-motif_dom"/>
</dbReference>
<gene>
    <name evidence="12" type="ORF">C7431_108124</name>
</gene>
<keyword evidence="6" id="KW-0378">Hydrolase</keyword>
<dbReference type="SMART" id="SM00052">
    <property type="entry name" value="EAL"/>
    <property type="match status" value="1"/>
</dbReference>
<evidence type="ECO:0000256" key="10">
    <source>
        <dbReference type="SAM" id="Phobius"/>
    </source>
</evidence>
<name>A0A2V2BH11_9GAMM</name>
<keyword evidence="7 10" id="KW-1133">Transmembrane helix</keyword>
<reference evidence="12 13" key="1">
    <citation type="submission" date="2018-05" db="EMBL/GenBank/DDBJ databases">
        <title>Genomic Encyclopedia of Type Strains, Phase IV (KMG-V): Genome sequencing to study the core and pangenomes of soil and plant-associated prokaryotes.</title>
        <authorList>
            <person name="Whitman W."/>
        </authorList>
    </citation>
    <scope>NUCLEOTIDE SEQUENCE [LARGE SCALE GENOMIC DNA]</scope>
    <source>
        <strain evidence="12 13">PNA 200-10</strain>
    </source>
</reference>
<comment type="catalytic activity">
    <reaction evidence="9">
        <text>3',3'-c-di-GMP + H2O = 5'-phosphoguanylyl(3'-&gt;5')guanosine + H(+)</text>
        <dbReference type="Rhea" id="RHEA:24902"/>
        <dbReference type="ChEBI" id="CHEBI:15377"/>
        <dbReference type="ChEBI" id="CHEBI:15378"/>
        <dbReference type="ChEBI" id="CHEBI:58754"/>
        <dbReference type="ChEBI" id="CHEBI:58805"/>
        <dbReference type="EC" id="3.1.4.52"/>
    </reaction>
</comment>
<feature type="transmembrane region" description="Helical" evidence="10">
    <location>
        <begin position="236"/>
        <end position="257"/>
    </location>
</feature>
<evidence type="ECO:0000259" key="11">
    <source>
        <dbReference type="PROSITE" id="PS50883"/>
    </source>
</evidence>
<comment type="subcellular location">
    <subcellularLocation>
        <location evidence="1">Cell membrane</location>
        <topology evidence="1">Multi-pass membrane protein</topology>
    </subcellularLocation>
</comment>
<dbReference type="Pfam" id="PF00563">
    <property type="entry name" value="EAL"/>
    <property type="match status" value="1"/>
</dbReference>
<dbReference type="STRING" id="574096.HA38_16115"/>
<dbReference type="PROSITE" id="PS50883">
    <property type="entry name" value="EAL"/>
    <property type="match status" value="1"/>
</dbReference>
<keyword evidence="8 10" id="KW-0472">Membrane</keyword>
<dbReference type="InterPro" id="IPR001633">
    <property type="entry name" value="EAL_dom"/>
</dbReference>
<dbReference type="GO" id="GO:0071111">
    <property type="term" value="F:cyclic-guanylate-specific phosphodiesterase activity"/>
    <property type="evidence" value="ECO:0007669"/>
    <property type="project" value="UniProtKB-EC"/>
</dbReference>
<dbReference type="Gene3D" id="3.20.20.450">
    <property type="entry name" value="EAL domain"/>
    <property type="match status" value="1"/>
</dbReference>
<dbReference type="InterPro" id="IPR035919">
    <property type="entry name" value="EAL_sf"/>
</dbReference>
<evidence type="ECO:0000313" key="12">
    <source>
        <dbReference type="EMBL" id="PWK95297.1"/>
    </source>
</evidence>
<dbReference type="AlphaFoldDB" id="A0A2V2BH11"/>
<dbReference type="Proteomes" id="UP000245981">
    <property type="component" value="Unassembled WGS sequence"/>
</dbReference>
<evidence type="ECO:0000256" key="3">
    <source>
        <dbReference type="ARBA" id="ARBA00022475"/>
    </source>
</evidence>
<proteinExistence type="predicted"/>
<dbReference type="OrthoDB" id="675397at2"/>
<evidence type="ECO:0000256" key="7">
    <source>
        <dbReference type="ARBA" id="ARBA00022989"/>
    </source>
</evidence>
<dbReference type="PANTHER" id="PTHR33121">
    <property type="entry name" value="CYCLIC DI-GMP PHOSPHODIESTERASE PDEF"/>
    <property type="match status" value="1"/>
</dbReference>
<dbReference type="EMBL" id="QGHF01000008">
    <property type="protein sequence ID" value="PWK95297.1"/>
    <property type="molecule type" value="Genomic_DNA"/>
</dbReference>
<keyword evidence="4" id="KW-0973">c-di-GMP</keyword>
<protein>
    <recommendedName>
        <fullName evidence="2">cyclic-guanylate-specific phosphodiesterase</fullName>
        <ecNumber evidence="2">3.1.4.52</ecNumber>
    </recommendedName>
</protein>
<evidence type="ECO:0000256" key="6">
    <source>
        <dbReference type="ARBA" id="ARBA00022801"/>
    </source>
</evidence>
<organism evidence="12 13">
    <name type="scientific">Pantoea allii</name>
    <dbReference type="NCBI Taxonomy" id="574096"/>
    <lineage>
        <taxon>Bacteria</taxon>
        <taxon>Pseudomonadati</taxon>
        <taxon>Pseudomonadota</taxon>
        <taxon>Gammaproteobacteria</taxon>
        <taxon>Enterobacterales</taxon>
        <taxon>Erwiniaceae</taxon>
        <taxon>Pantoea</taxon>
    </lineage>
</organism>
<dbReference type="Pfam" id="PF12792">
    <property type="entry name" value="CSS-motif"/>
    <property type="match status" value="1"/>
</dbReference>
<dbReference type="RefSeq" id="WP_109717830.1">
    <property type="nucleotide sequence ID" value="NZ_CP193908.1"/>
</dbReference>
<dbReference type="InterPro" id="IPR050706">
    <property type="entry name" value="Cyclic-di-GMP_PDE-like"/>
</dbReference>
<keyword evidence="3" id="KW-1003">Cell membrane</keyword>